<evidence type="ECO:0000313" key="2">
    <source>
        <dbReference type="EMBL" id="CAI9725972.1"/>
    </source>
</evidence>
<reference evidence="2" key="1">
    <citation type="submission" date="2023-08" db="EMBL/GenBank/DDBJ databases">
        <authorList>
            <person name="Alioto T."/>
            <person name="Alioto T."/>
            <person name="Gomez Garrido J."/>
        </authorList>
    </citation>
    <scope>NUCLEOTIDE SEQUENCE</scope>
</reference>
<name>A0AA36B3H8_OCTVU</name>
<organism evidence="2 3">
    <name type="scientific">Octopus vulgaris</name>
    <name type="common">Common octopus</name>
    <dbReference type="NCBI Taxonomy" id="6645"/>
    <lineage>
        <taxon>Eukaryota</taxon>
        <taxon>Metazoa</taxon>
        <taxon>Spiralia</taxon>
        <taxon>Lophotrochozoa</taxon>
        <taxon>Mollusca</taxon>
        <taxon>Cephalopoda</taxon>
        <taxon>Coleoidea</taxon>
        <taxon>Octopodiformes</taxon>
        <taxon>Octopoda</taxon>
        <taxon>Incirrata</taxon>
        <taxon>Octopodidae</taxon>
        <taxon>Octopus</taxon>
    </lineage>
</organism>
<protein>
    <submittedName>
        <fullName evidence="2">Uncharacterized protein</fullName>
    </submittedName>
</protein>
<dbReference type="EMBL" id="OX597820">
    <property type="protein sequence ID" value="CAI9725972.1"/>
    <property type="molecule type" value="Genomic_DNA"/>
</dbReference>
<keyword evidence="3" id="KW-1185">Reference proteome</keyword>
<evidence type="ECO:0000313" key="3">
    <source>
        <dbReference type="Proteomes" id="UP001162480"/>
    </source>
</evidence>
<dbReference type="AlphaFoldDB" id="A0AA36B3H8"/>
<feature type="region of interest" description="Disordered" evidence="1">
    <location>
        <begin position="1"/>
        <end position="22"/>
    </location>
</feature>
<accession>A0AA36B3H8</accession>
<dbReference type="Proteomes" id="UP001162480">
    <property type="component" value="Chromosome 7"/>
</dbReference>
<evidence type="ECO:0000256" key="1">
    <source>
        <dbReference type="SAM" id="MobiDB-lite"/>
    </source>
</evidence>
<proteinExistence type="predicted"/>
<feature type="compositionally biased region" description="Acidic residues" evidence="1">
    <location>
        <begin position="9"/>
        <end position="20"/>
    </location>
</feature>
<gene>
    <name evidence="2" type="ORF">OCTVUL_1B009629</name>
</gene>
<sequence length="85" mass="9507">MMMSRGGEEENGNDDGDNVDEAFRRQRFKRVMMSMLNRSKNKLLKNSKYIAIDNKKKVKTVTITAAAVATAITKPDTTILNIVTA</sequence>